<evidence type="ECO:0000259" key="5">
    <source>
        <dbReference type="PROSITE" id="PS50043"/>
    </source>
</evidence>
<feature type="region of interest" description="Disordered" evidence="4">
    <location>
        <begin position="70"/>
        <end position="98"/>
    </location>
</feature>
<dbReference type="CDD" id="cd06170">
    <property type="entry name" value="LuxR_C_like"/>
    <property type="match status" value="1"/>
</dbReference>
<keyword evidence="1" id="KW-0805">Transcription regulation</keyword>
<sequence>PETGPTPAGTPLLSEAERKVAELAARGQTNREIGRRLYITVSTVEQHLTRVYRKLNVRKRTELPAELSRLTDSENSHAVTRVAEGTGTRTSDEATARH</sequence>
<evidence type="ECO:0000313" key="7">
    <source>
        <dbReference type="Proteomes" id="UP000294723"/>
    </source>
</evidence>
<protein>
    <submittedName>
        <fullName evidence="6">LuxR family transcriptional regulator</fullName>
    </submittedName>
</protein>
<reference evidence="6 7" key="1">
    <citation type="submission" date="2019-03" db="EMBL/GenBank/DDBJ databases">
        <title>Draft genome sequences of novel Actinobacteria.</title>
        <authorList>
            <person name="Sahin N."/>
            <person name="Ay H."/>
            <person name="Saygin H."/>
        </authorList>
    </citation>
    <scope>NUCLEOTIDE SEQUENCE [LARGE SCALE GENOMIC DNA]</scope>
    <source>
        <strain evidence="6 7">5K548</strain>
    </source>
</reference>
<keyword evidence="7" id="KW-1185">Reference proteome</keyword>
<dbReference type="SUPFAM" id="SSF46894">
    <property type="entry name" value="C-terminal effector domain of the bipartite response regulators"/>
    <property type="match status" value="1"/>
</dbReference>
<dbReference type="Pfam" id="PF00196">
    <property type="entry name" value="GerE"/>
    <property type="match status" value="1"/>
</dbReference>
<feature type="domain" description="HTH luxR-type" evidence="5">
    <location>
        <begin position="6"/>
        <end position="71"/>
    </location>
</feature>
<evidence type="ECO:0000256" key="4">
    <source>
        <dbReference type="SAM" id="MobiDB-lite"/>
    </source>
</evidence>
<dbReference type="PRINTS" id="PR00038">
    <property type="entry name" value="HTHLUXR"/>
</dbReference>
<proteinExistence type="predicted"/>
<dbReference type="InterPro" id="IPR036388">
    <property type="entry name" value="WH-like_DNA-bd_sf"/>
</dbReference>
<dbReference type="Gene3D" id="1.10.10.10">
    <property type="entry name" value="Winged helix-like DNA-binding domain superfamily/Winged helix DNA-binding domain"/>
    <property type="match status" value="1"/>
</dbReference>
<keyword evidence="2" id="KW-0238">DNA-binding</keyword>
<dbReference type="InterPro" id="IPR000792">
    <property type="entry name" value="Tscrpt_reg_LuxR_C"/>
</dbReference>
<dbReference type="Proteomes" id="UP000294723">
    <property type="component" value="Unassembled WGS sequence"/>
</dbReference>
<dbReference type="PROSITE" id="PS00622">
    <property type="entry name" value="HTH_LUXR_1"/>
    <property type="match status" value="1"/>
</dbReference>
<dbReference type="GO" id="GO:0006355">
    <property type="term" value="P:regulation of DNA-templated transcription"/>
    <property type="evidence" value="ECO:0007669"/>
    <property type="project" value="InterPro"/>
</dbReference>
<gene>
    <name evidence="6" type="ORF">E1202_07725</name>
</gene>
<keyword evidence="3" id="KW-0804">Transcription</keyword>
<dbReference type="PANTHER" id="PTHR44688:SF16">
    <property type="entry name" value="DNA-BINDING TRANSCRIPTIONAL ACTIVATOR DEVR_DOSR"/>
    <property type="match status" value="1"/>
</dbReference>
<name>A0A4R5BZ14_9PSEU</name>
<dbReference type="InterPro" id="IPR016032">
    <property type="entry name" value="Sig_transdc_resp-reg_C-effctor"/>
</dbReference>
<dbReference type="SMART" id="SM00421">
    <property type="entry name" value="HTH_LUXR"/>
    <property type="match status" value="1"/>
</dbReference>
<dbReference type="AlphaFoldDB" id="A0A4R5BZ14"/>
<evidence type="ECO:0000256" key="1">
    <source>
        <dbReference type="ARBA" id="ARBA00023015"/>
    </source>
</evidence>
<evidence type="ECO:0000256" key="2">
    <source>
        <dbReference type="ARBA" id="ARBA00023125"/>
    </source>
</evidence>
<dbReference type="GO" id="GO:0003677">
    <property type="term" value="F:DNA binding"/>
    <property type="evidence" value="ECO:0007669"/>
    <property type="project" value="UniProtKB-KW"/>
</dbReference>
<organism evidence="6 7">
    <name type="scientific">Saccharopolyspora karakumensis</name>
    <dbReference type="NCBI Taxonomy" id="2530386"/>
    <lineage>
        <taxon>Bacteria</taxon>
        <taxon>Bacillati</taxon>
        <taxon>Actinomycetota</taxon>
        <taxon>Actinomycetes</taxon>
        <taxon>Pseudonocardiales</taxon>
        <taxon>Pseudonocardiaceae</taxon>
        <taxon>Saccharopolyspora</taxon>
    </lineage>
</organism>
<comment type="caution">
    <text evidence="6">The sequence shown here is derived from an EMBL/GenBank/DDBJ whole genome shotgun (WGS) entry which is preliminary data.</text>
</comment>
<feature type="non-terminal residue" evidence="6">
    <location>
        <position position="1"/>
    </location>
</feature>
<dbReference type="RefSeq" id="WP_132681868.1">
    <property type="nucleotide sequence ID" value="NZ_SMLA01000007.1"/>
</dbReference>
<dbReference type="EMBL" id="SMLA01000007">
    <property type="protein sequence ID" value="TDD90983.1"/>
    <property type="molecule type" value="Genomic_DNA"/>
</dbReference>
<accession>A0A4R5BZ14</accession>
<dbReference type="PROSITE" id="PS50043">
    <property type="entry name" value="HTH_LUXR_2"/>
    <property type="match status" value="1"/>
</dbReference>
<evidence type="ECO:0000313" key="6">
    <source>
        <dbReference type="EMBL" id="TDD90983.1"/>
    </source>
</evidence>
<evidence type="ECO:0000256" key="3">
    <source>
        <dbReference type="ARBA" id="ARBA00023163"/>
    </source>
</evidence>
<dbReference type="PANTHER" id="PTHR44688">
    <property type="entry name" value="DNA-BINDING TRANSCRIPTIONAL ACTIVATOR DEVR_DOSR"/>
    <property type="match status" value="1"/>
</dbReference>